<dbReference type="AlphaFoldDB" id="A0A397GVV8"/>
<reference evidence="2 3" key="1">
    <citation type="submission" date="2018-08" db="EMBL/GenBank/DDBJ databases">
        <title>Genome and evolution of the arbuscular mycorrhizal fungus Diversispora epigaea (formerly Glomus versiforme) and its bacterial endosymbionts.</title>
        <authorList>
            <person name="Sun X."/>
            <person name="Fei Z."/>
            <person name="Harrison M."/>
        </authorList>
    </citation>
    <scope>NUCLEOTIDE SEQUENCE [LARGE SCALE GENOMIC DNA]</scope>
    <source>
        <strain evidence="2 3">IT104</strain>
    </source>
</reference>
<name>A0A397GVV8_9GLOM</name>
<comment type="caution">
    <text evidence="2">The sequence shown here is derived from an EMBL/GenBank/DDBJ whole genome shotgun (WGS) entry which is preliminary data.</text>
</comment>
<keyword evidence="1" id="KW-0812">Transmembrane</keyword>
<evidence type="ECO:0000256" key="1">
    <source>
        <dbReference type="SAM" id="Phobius"/>
    </source>
</evidence>
<sequence>MSWTSNSMGHRRGRSNFVPSNLVESEVSIRSIDTVVTRCLTLFVVATLTALITKYLVSNLKSYVES</sequence>
<accession>A0A397GVV8</accession>
<proteinExistence type="predicted"/>
<protein>
    <submittedName>
        <fullName evidence="2">Uncharacterized protein</fullName>
    </submittedName>
</protein>
<gene>
    <name evidence="2" type="ORF">Glove_420g54</name>
</gene>
<feature type="transmembrane region" description="Helical" evidence="1">
    <location>
        <begin position="35"/>
        <end position="57"/>
    </location>
</feature>
<organism evidence="2 3">
    <name type="scientific">Diversispora epigaea</name>
    <dbReference type="NCBI Taxonomy" id="1348612"/>
    <lineage>
        <taxon>Eukaryota</taxon>
        <taxon>Fungi</taxon>
        <taxon>Fungi incertae sedis</taxon>
        <taxon>Mucoromycota</taxon>
        <taxon>Glomeromycotina</taxon>
        <taxon>Glomeromycetes</taxon>
        <taxon>Diversisporales</taxon>
        <taxon>Diversisporaceae</taxon>
        <taxon>Diversispora</taxon>
    </lineage>
</organism>
<dbReference type="Proteomes" id="UP000266861">
    <property type="component" value="Unassembled WGS sequence"/>
</dbReference>
<keyword evidence="3" id="KW-1185">Reference proteome</keyword>
<keyword evidence="1" id="KW-0472">Membrane</keyword>
<evidence type="ECO:0000313" key="3">
    <source>
        <dbReference type="Proteomes" id="UP000266861"/>
    </source>
</evidence>
<dbReference type="EMBL" id="PQFF01000372">
    <property type="protein sequence ID" value="RHZ55141.1"/>
    <property type="molecule type" value="Genomic_DNA"/>
</dbReference>
<evidence type="ECO:0000313" key="2">
    <source>
        <dbReference type="EMBL" id="RHZ55141.1"/>
    </source>
</evidence>
<keyword evidence="1" id="KW-1133">Transmembrane helix</keyword>